<feature type="domain" description="Immunity protein 35" evidence="2">
    <location>
        <begin position="7"/>
        <end position="84"/>
    </location>
</feature>
<feature type="region of interest" description="Disordered" evidence="1">
    <location>
        <begin position="169"/>
        <end position="190"/>
    </location>
</feature>
<reference evidence="3" key="1">
    <citation type="submission" date="2024-07" db="EMBL/GenBank/DDBJ databases">
        <authorList>
            <person name="Yu S.T."/>
        </authorList>
    </citation>
    <scope>NUCLEOTIDE SEQUENCE</scope>
    <source>
        <strain evidence="3">R44</strain>
    </source>
</reference>
<dbReference type="Pfam" id="PF15567">
    <property type="entry name" value="Imm35"/>
    <property type="match status" value="1"/>
</dbReference>
<protein>
    <submittedName>
        <fullName evidence="3">YrhB domain-containing protein</fullName>
    </submittedName>
</protein>
<organism evidence="3">
    <name type="scientific">Streptomyces sp. R44</name>
    <dbReference type="NCBI Taxonomy" id="3238633"/>
    <lineage>
        <taxon>Bacteria</taxon>
        <taxon>Bacillati</taxon>
        <taxon>Actinomycetota</taxon>
        <taxon>Actinomycetes</taxon>
        <taxon>Kitasatosporales</taxon>
        <taxon>Streptomycetaceae</taxon>
        <taxon>Streptomyces</taxon>
    </lineage>
</organism>
<sequence length="190" mass="21301">MIDRDFATRVAQEDLDRRYSGWLAVSGVEEHELVWIVYYQAVEYLRTRDPGLLLGGNGPYLVDRLDGSLHQIGPVAAVTGEWEPDYRIRIRKMTIRTAVDELHEEICRTSAADGRITAMRVLRRRVQELTHAQVVEYVTALQAGTAPPHLVEIATRVLVPPLDPVLSVHTIRPTSSPQPPVESTEGDPMS</sequence>
<dbReference type="RefSeq" id="WP_369149004.1">
    <property type="nucleotide sequence ID" value="NZ_CP163444.1"/>
</dbReference>
<evidence type="ECO:0000259" key="2">
    <source>
        <dbReference type="Pfam" id="PF15567"/>
    </source>
</evidence>
<proteinExistence type="predicted"/>
<dbReference type="EMBL" id="CP163444">
    <property type="protein sequence ID" value="XDQ76407.1"/>
    <property type="molecule type" value="Genomic_DNA"/>
</dbReference>
<evidence type="ECO:0000256" key="1">
    <source>
        <dbReference type="SAM" id="MobiDB-lite"/>
    </source>
</evidence>
<evidence type="ECO:0000313" key="3">
    <source>
        <dbReference type="EMBL" id="XDQ76407.1"/>
    </source>
</evidence>
<dbReference type="AlphaFoldDB" id="A0AB39T7J0"/>
<name>A0AB39T7J0_9ACTN</name>
<dbReference type="InterPro" id="IPR029082">
    <property type="entry name" value="Imm35"/>
</dbReference>
<accession>A0AB39T7J0</accession>
<gene>
    <name evidence="3" type="ORF">AB5J54_40455</name>
</gene>